<gene>
    <name evidence="1" type="ORF">C1752_00184</name>
</gene>
<sequence length="175" mass="20273">MIALKANQPTLYTTLEQLHRSSPALSVVQTLDTSHNRQVHREVWAYAAPLALQVLWPGLETLLWVERWGCRNDEPFHEQMGYISDLNLAADEFMSHIQQHWTIENRLHWVRDVTLEEDEARPGGHAPTCWAILNCFLLSIIRQLGYRTIPQGIRCLANQVEKVYRILCQGFSLDK</sequence>
<evidence type="ECO:0000313" key="2">
    <source>
        <dbReference type="Proteomes" id="UP000248857"/>
    </source>
</evidence>
<comment type="caution">
    <text evidence="1">The sequence shown here is derived from an EMBL/GenBank/DDBJ whole genome shotgun (WGS) entry which is preliminary data.</text>
</comment>
<reference evidence="1 2" key="1">
    <citation type="journal article" date="2018" name="Sci. Rep.">
        <title>A novel species of the marine cyanobacterium Acaryochloris with a unique pigment content and lifestyle.</title>
        <authorList>
            <person name="Partensky F."/>
            <person name="Six C."/>
            <person name="Ratin M."/>
            <person name="Garczarek L."/>
            <person name="Vaulot D."/>
            <person name="Probert I."/>
            <person name="Calteau A."/>
            <person name="Gourvil P."/>
            <person name="Marie D."/>
            <person name="Grebert T."/>
            <person name="Bouchier C."/>
            <person name="Le Panse S."/>
            <person name="Gachenot M."/>
            <person name="Rodriguez F."/>
            <person name="Garrido J.L."/>
        </authorList>
    </citation>
    <scope>NUCLEOTIDE SEQUENCE [LARGE SCALE GENOMIC DNA]</scope>
    <source>
        <strain evidence="1 2">RCC1774</strain>
    </source>
</reference>
<dbReference type="PANTHER" id="PTHR30298:SF0">
    <property type="entry name" value="PROTEIN YBFL-RELATED"/>
    <property type="match status" value="1"/>
</dbReference>
<dbReference type="NCBIfam" id="NF033564">
    <property type="entry name" value="transpos_ISAs1"/>
    <property type="match status" value="1"/>
</dbReference>
<dbReference type="Proteomes" id="UP000248857">
    <property type="component" value="Unassembled WGS sequence"/>
</dbReference>
<dbReference type="InterPro" id="IPR051698">
    <property type="entry name" value="Transposase_11-like"/>
</dbReference>
<proteinExistence type="predicted"/>
<dbReference type="AlphaFoldDB" id="A0A2W1JYQ5"/>
<name>A0A2W1JYQ5_9CYAN</name>
<protein>
    <recommendedName>
        <fullName evidence="3">Transposase IS4-like domain-containing protein</fullName>
    </recommendedName>
</protein>
<evidence type="ECO:0000313" key="1">
    <source>
        <dbReference type="EMBL" id="PZD75355.1"/>
    </source>
</evidence>
<evidence type="ECO:0008006" key="3">
    <source>
        <dbReference type="Google" id="ProtNLM"/>
    </source>
</evidence>
<dbReference type="EMBL" id="PQWO01000001">
    <property type="protein sequence ID" value="PZD75355.1"/>
    <property type="molecule type" value="Genomic_DNA"/>
</dbReference>
<dbReference type="InterPro" id="IPR047647">
    <property type="entry name" value="ISAs1_transpos"/>
</dbReference>
<keyword evidence="2" id="KW-1185">Reference proteome</keyword>
<dbReference type="PANTHER" id="PTHR30298">
    <property type="entry name" value="H REPEAT-ASSOCIATED PREDICTED TRANSPOSASE"/>
    <property type="match status" value="1"/>
</dbReference>
<organism evidence="1 2">
    <name type="scientific">Acaryochloris thomasi RCC1774</name>
    <dbReference type="NCBI Taxonomy" id="1764569"/>
    <lineage>
        <taxon>Bacteria</taxon>
        <taxon>Bacillati</taxon>
        <taxon>Cyanobacteriota</taxon>
        <taxon>Cyanophyceae</taxon>
        <taxon>Acaryochloridales</taxon>
        <taxon>Acaryochloridaceae</taxon>
        <taxon>Acaryochloris</taxon>
        <taxon>Acaryochloris thomasi</taxon>
    </lineage>
</organism>
<accession>A0A2W1JYQ5</accession>